<reference evidence="2" key="1">
    <citation type="submission" date="2020-10" db="EMBL/GenBank/DDBJ databases">
        <authorList>
            <person name="Gilroy R."/>
        </authorList>
    </citation>
    <scope>NUCLEOTIDE SEQUENCE</scope>
    <source>
        <strain evidence="2">21143</strain>
    </source>
</reference>
<dbReference type="InterPro" id="IPR011050">
    <property type="entry name" value="Pectin_lyase_fold/virulence"/>
</dbReference>
<evidence type="ECO:0008006" key="4">
    <source>
        <dbReference type="Google" id="ProtNLM"/>
    </source>
</evidence>
<protein>
    <recommendedName>
        <fullName evidence="4">Right handed beta helix domain-containing protein</fullName>
    </recommendedName>
</protein>
<dbReference type="SUPFAM" id="SSF51126">
    <property type="entry name" value="Pectin lyase-like"/>
    <property type="match status" value="1"/>
</dbReference>
<evidence type="ECO:0000313" key="2">
    <source>
        <dbReference type="EMBL" id="HIT40278.1"/>
    </source>
</evidence>
<feature type="signal peptide" evidence="1">
    <location>
        <begin position="1"/>
        <end position="22"/>
    </location>
</feature>
<accession>A0A9D1GFW4</accession>
<gene>
    <name evidence="2" type="ORF">IAD06_09640</name>
</gene>
<name>A0A9D1GFW4_9BACT</name>
<dbReference type="Proteomes" id="UP000886722">
    <property type="component" value="Unassembled WGS sequence"/>
</dbReference>
<keyword evidence="1" id="KW-0732">Signal</keyword>
<feature type="chain" id="PRO_5039446011" description="Right handed beta helix domain-containing protein" evidence="1">
    <location>
        <begin position="23"/>
        <end position="785"/>
    </location>
</feature>
<organism evidence="2 3">
    <name type="scientific">Candidatus Caccoplasma intestinavium</name>
    <dbReference type="NCBI Taxonomy" id="2840716"/>
    <lineage>
        <taxon>Bacteria</taxon>
        <taxon>Pseudomonadati</taxon>
        <taxon>Bacteroidota</taxon>
        <taxon>Bacteroidia</taxon>
        <taxon>Bacteroidales</taxon>
        <taxon>Bacteroidaceae</taxon>
        <taxon>Bacteroidaceae incertae sedis</taxon>
        <taxon>Candidatus Caccoplasma</taxon>
    </lineage>
</organism>
<dbReference type="EMBL" id="DVKT01000071">
    <property type="protein sequence ID" value="HIT40278.1"/>
    <property type="molecule type" value="Genomic_DNA"/>
</dbReference>
<evidence type="ECO:0000313" key="3">
    <source>
        <dbReference type="Proteomes" id="UP000886722"/>
    </source>
</evidence>
<comment type="caution">
    <text evidence="2">The sequence shown here is derived from an EMBL/GenBank/DDBJ whole genome shotgun (WGS) entry which is preliminary data.</text>
</comment>
<sequence>MKKIFTLAAAFMATALSFQAAADSWVVTTSAEFTTALSSLGRKIGARDTIFVKPESADVVISSGTYKTVPTAGKFWVIGVPTDFKPILQLRFDAEAGTEEGSDLSMIFENVHIQFTGGNTPTSGQIFYWNGKYADMDTVAFRNCEISNYPRTIWRTVPPKHKEVIDGVEKDVYDKAGTVMYFEMSDCIVHNANLTSNNGWPAIYFGQVPIEIVFKNNTFYDLPYLKYIFNINYINDENGRSDGTLTFENNTVMVGSATPHDIINVGNYMGMSSVFNINNNMLLYPDWTDEYTMAPGTKKPRIMAGDYGMVYAANNVIEGYDNWLAGNSKDEETGDYTWLEADTANNYTMATAELAWDDFYDRANKDFSLLKEYKVYTLGKDIEGNPTYIGDGRWYLDAFPTKAAVNVTVNGSTTATLKIEPEKAIYFVGDEITLSVDLHDGLNTFTGWSDGNTDLTRTVTLTGDLNLTANVVSANYEMLWDFCQLKDGNNKTLTLPLAANHAASAENPGTFGIMTVEHSADKATYADTTSCQTRNNKAYIYNDSKEPVLFMAALLRTRLDSVVVEQEEKATGYKGELTNACCKNPDYYYIKFSTKGMTGVKVASVILAEARMHKTTKVEYSLDNKTYNTLTTVTIDSVGDAWRDANITLPAAAENQDAVYVRWIGDTESPIVGPGMAGTDKDGNGYPVSRKYYTYQFIGNIKVTAETGGAAIEELEAEAGAALVVAQNGNQVTVSNAEAATVELYAANGVLVASQAVIDGTATITLPAHGVYYIKAGKDAKAVVY</sequence>
<proteinExistence type="predicted"/>
<reference evidence="2" key="2">
    <citation type="journal article" date="2021" name="PeerJ">
        <title>Extensive microbial diversity within the chicken gut microbiome revealed by metagenomics and culture.</title>
        <authorList>
            <person name="Gilroy R."/>
            <person name="Ravi A."/>
            <person name="Getino M."/>
            <person name="Pursley I."/>
            <person name="Horton D.L."/>
            <person name="Alikhan N.F."/>
            <person name="Baker D."/>
            <person name="Gharbi K."/>
            <person name="Hall N."/>
            <person name="Watson M."/>
            <person name="Adriaenssens E.M."/>
            <person name="Foster-Nyarko E."/>
            <person name="Jarju S."/>
            <person name="Secka A."/>
            <person name="Antonio M."/>
            <person name="Oren A."/>
            <person name="Chaudhuri R.R."/>
            <person name="La Ragione R."/>
            <person name="Hildebrand F."/>
            <person name="Pallen M.J."/>
        </authorList>
    </citation>
    <scope>NUCLEOTIDE SEQUENCE</scope>
    <source>
        <strain evidence="2">21143</strain>
    </source>
</reference>
<evidence type="ECO:0000256" key="1">
    <source>
        <dbReference type="SAM" id="SignalP"/>
    </source>
</evidence>
<dbReference type="AlphaFoldDB" id="A0A9D1GFW4"/>